<evidence type="ECO:0000256" key="7">
    <source>
        <dbReference type="ARBA" id="ARBA00022927"/>
    </source>
</evidence>
<organism evidence="15 16">
    <name type="scientific">Parachaetomium inaequale</name>
    <dbReference type="NCBI Taxonomy" id="2588326"/>
    <lineage>
        <taxon>Eukaryota</taxon>
        <taxon>Fungi</taxon>
        <taxon>Dikarya</taxon>
        <taxon>Ascomycota</taxon>
        <taxon>Pezizomycotina</taxon>
        <taxon>Sordariomycetes</taxon>
        <taxon>Sordariomycetidae</taxon>
        <taxon>Sordariales</taxon>
        <taxon>Chaetomiaceae</taxon>
        <taxon>Parachaetomium</taxon>
    </lineage>
</organism>
<evidence type="ECO:0000256" key="12">
    <source>
        <dbReference type="ARBA" id="ARBA00023242"/>
    </source>
</evidence>
<dbReference type="InterPro" id="IPR019049">
    <property type="entry name" value="Nucleoporin_prot_Ndc1/Nup"/>
</dbReference>
<evidence type="ECO:0000256" key="6">
    <source>
        <dbReference type="ARBA" id="ARBA00022816"/>
    </source>
</evidence>
<name>A0AAN6SQB3_9PEZI</name>
<dbReference type="GO" id="GO:0070762">
    <property type="term" value="C:nuclear pore transmembrane ring"/>
    <property type="evidence" value="ECO:0007669"/>
    <property type="project" value="TreeGrafter"/>
</dbReference>
<reference evidence="16" key="1">
    <citation type="journal article" date="2023" name="Mol. Phylogenet. Evol.">
        <title>Genome-scale phylogeny and comparative genomics of the fungal order Sordariales.</title>
        <authorList>
            <person name="Hensen N."/>
            <person name="Bonometti L."/>
            <person name="Westerberg I."/>
            <person name="Brannstrom I.O."/>
            <person name="Guillou S."/>
            <person name="Cros-Aarteil S."/>
            <person name="Calhoun S."/>
            <person name="Haridas S."/>
            <person name="Kuo A."/>
            <person name="Mondo S."/>
            <person name="Pangilinan J."/>
            <person name="Riley R."/>
            <person name="LaButti K."/>
            <person name="Andreopoulos B."/>
            <person name="Lipzen A."/>
            <person name="Chen C."/>
            <person name="Yan M."/>
            <person name="Daum C."/>
            <person name="Ng V."/>
            <person name="Clum A."/>
            <person name="Steindorff A."/>
            <person name="Ohm R.A."/>
            <person name="Martin F."/>
            <person name="Silar P."/>
            <person name="Natvig D.O."/>
            <person name="Lalanne C."/>
            <person name="Gautier V."/>
            <person name="Ament-Velasquez S.L."/>
            <person name="Kruys A."/>
            <person name="Hutchinson M.I."/>
            <person name="Powell A.J."/>
            <person name="Barry K."/>
            <person name="Miller A.N."/>
            <person name="Grigoriev I.V."/>
            <person name="Debuchy R."/>
            <person name="Gladieux P."/>
            <person name="Hiltunen Thoren M."/>
            <person name="Johannesson H."/>
        </authorList>
    </citation>
    <scope>NUCLEOTIDE SEQUENCE [LARGE SCALE GENOMIC DNA]</scope>
    <source>
        <strain evidence="16">CBS 284.82</strain>
    </source>
</reference>
<feature type="transmembrane region" description="Helical" evidence="14">
    <location>
        <begin position="265"/>
        <end position="292"/>
    </location>
</feature>
<comment type="subcellular location">
    <subcellularLocation>
        <location evidence="1">Nucleus membrane</location>
        <topology evidence="1">Multi-pass membrane protein</topology>
    </subcellularLocation>
    <subcellularLocation>
        <location evidence="2">Nucleus</location>
        <location evidence="2">Nuclear pore complex</location>
    </subcellularLocation>
</comment>
<evidence type="ECO:0000256" key="14">
    <source>
        <dbReference type="SAM" id="Phobius"/>
    </source>
</evidence>
<evidence type="ECO:0000256" key="4">
    <source>
        <dbReference type="ARBA" id="ARBA00022448"/>
    </source>
</evidence>
<dbReference type="GO" id="GO:0015031">
    <property type="term" value="P:protein transport"/>
    <property type="evidence" value="ECO:0007669"/>
    <property type="project" value="UniProtKB-KW"/>
</dbReference>
<keyword evidence="12" id="KW-0539">Nucleus</keyword>
<evidence type="ECO:0000313" key="15">
    <source>
        <dbReference type="EMBL" id="KAK4039154.1"/>
    </source>
</evidence>
<evidence type="ECO:0000256" key="9">
    <source>
        <dbReference type="ARBA" id="ARBA00023010"/>
    </source>
</evidence>
<feature type="transmembrane region" description="Helical" evidence="14">
    <location>
        <begin position="28"/>
        <end position="52"/>
    </location>
</feature>
<feature type="transmembrane region" description="Helical" evidence="14">
    <location>
        <begin position="148"/>
        <end position="167"/>
    </location>
</feature>
<feature type="transmembrane region" description="Helical" evidence="14">
    <location>
        <begin position="103"/>
        <end position="122"/>
    </location>
</feature>
<evidence type="ECO:0000256" key="2">
    <source>
        <dbReference type="ARBA" id="ARBA00004567"/>
    </source>
</evidence>
<keyword evidence="16" id="KW-1185">Reference proteome</keyword>
<dbReference type="GO" id="GO:0006999">
    <property type="term" value="P:nuclear pore organization"/>
    <property type="evidence" value="ECO:0007669"/>
    <property type="project" value="TreeGrafter"/>
</dbReference>
<evidence type="ECO:0000256" key="10">
    <source>
        <dbReference type="ARBA" id="ARBA00023132"/>
    </source>
</evidence>
<keyword evidence="9" id="KW-0811">Translocation</keyword>
<evidence type="ECO:0000256" key="8">
    <source>
        <dbReference type="ARBA" id="ARBA00022989"/>
    </source>
</evidence>
<dbReference type="GO" id="GO:0005816">
    <property type="term" value="C:spindle pole body"/>
    <property type="evidence" value="ECO:0007669"/>
    <property type="project" value="TreeGrafter"/>
</dbReference>
<accession>A0AAN6SQB3</accession>
<keyword evidence="7" id="KW-0653">Protein transport</keyword>
<dbReference type="PANTHER" id="PTHR13269:SF6">
    <property type="entry name" value="NUCLEOPORIN NDC1"/>
    <property type="match status" value="1"/>
</dbReference>
<keyword evidence="8 14" id="KW-1133">Transmembrane helix</keyword>
<keyword evidence="11 14" id="KW-0472">Membrane</keyword>
<keyword evidence="5 14" id="KW-0812">Transmembrane</keyword>
<dbReference type="GO" id="GO:0070631">
    <property type="term" value="P:spindle pole body localization"/>
    <property type="evidence" value="ECO:0007669"/>
    <property type="project" value="TreeGrafter"/>
</dbReference>
<feature type="compositionally biased region" description="Basic and acidic residues" evidence="13">
    <location>
        <begin position="402"/>
        <end position="411"/>
    </location>
</feature>
<evidence type="ECO:0000256" key="13">
    <source>
        <dbReference type="SAM" id="MobiDB-lite"/>
    </source>
</evidence>
<sequence length="634" mass="70394">MAPATVRRSPYKDFLQPALQRRFATASLFVLAIAYLQALILANWSSLLWSWFPLGPTGFRAVAFFFCGILIIVLRISQYHPGLRTSDSGVHTFFRYAPKLETIETLLTYTLSAFVFSFIYLWSLPDKSGLELITYFTADRARLNEKPLFLITHLVLLGVYQALLHLFKDVDRLSLGVARPQNQNGDKKPEEGDASLQVRRFRDQLPAMLVYTVNQSVVGILISSAVYPLTVRGPIWKTTLVFLRPIYNLPRSNMVPASLPFSMSALLRCFFVSLLLMFAWTAANTAFSLFLVKHPLKNGKPLTSDSKDPNGSLLNGLKNKKLSIKCFAMWELAFIARDFPDRRKAIYEDIDRKDGPMWSQVYKICLDILKSMETSMDAYTAPPIPPAPATTDAAPEQQQKVRTTDPPRDEAIFQPVPQRKGLRNQVEKAVNQAALAPGQASQLSPAAKKAVESAKQQLLKIQKDTTGSDDTQGLFKDLALKVLHSAAGWPFRQHYRRRVAHAVLGAPYGEPSLYVNAACALSGLAVHSLREDKYGHVQRDVAAVIRALTGVVKKLEGFGEKLGTHWTDVGGERECPEVEEVLGALRDALGRLVEAFGPYARDLRLSLGDMRLAREAAGMVGGEGEMAEVGRGGR</sequence>
<evidence type="ECO:0000256" key="1">
    <source>
        <dbReference type="ARBA" id="ARBA00004232"/>
    </source>
</evidence>
<feature type="region of interest" description="Disordered" evidence="13">
    <location>
        <begin position="379"/>
        <end position="415"/>
    </location>
</feature>
<comment type="similarity">
    <text evidence="3">Belongs to the NDC1 family.</text>
</comment>
<dbReference type="EMBL" id="MU854409">
    <property type="protein sequence ID" value="KAK4039154.1"/>
    <property type="molecule type" value="Genomic_DNA"/>
</dbReference>
<comment type="caution">
    <text evidence="15">The sequence shown here is derived from an EMBL/GenBank/DDBJ whole genome shotgun (WGS) entry which is preliminary data.</text>
</comment>
<dbReference type="Proteomes" id="UP001303115">
    <property type="component" value="Unassembled WGS sequence"/>
</dbReference>
<protein>
    <submittedName>
        <fullName evidence="15">Nucleoporin protein Ndc1-Nup</fullName>
    </submittedName>
</protein>
<feature type="transmembrane region" description="Helical" evidence="14">
    <location>
        <begin position="208"/>
        <end position="227"/>
    </location>
</feature>
<dbReference type="GO" id="GO:0051028">
    <property type="term" value="P:mRNA transport"/>
    <property type="evidence" value="ECO:0007669"/>
    <property type="project" value="UniProtKB-KW"/>
</dbReference>
<dbReference type="GO" id="GO:0031965">
    <property type="term" value="C:nuclear membrane"/>
    <property type="evidence" value="ECO:0007669"/>
    <property type="project" value="UniProtKB-SubCell"/>
</dbReference>
<feature type="transmembrane region" description="Helical" evidence="14">
    <location>
        <begin position="58"/>
        <end position="76"/>
    </location>
</feature>
<dbReference type="PANTHER" id="PTHR13269">
    <property type="entry name" value="NUCLEOPORIN NDC1"/>
    <property type="match status" value="1"/>
</dbReference>
<evidence type="ECO:0000256" key="11">
    <source>
        <dbReference type="ARBA" id="ARBA00023136"/>
    </source>
</evidence>
<evidence type="ECO:0000256" key="5">
    <source>
        <dbReference type="ARBA" id="ARBA00022692"/>
    </source>
</evidence>
<keyword evidence="10" id="KW-0906">Nuclear pore complex</keyword>
<proteinExistence type="inferred from homology"/>
<evidence type="ECO:0000313" key="16">
    <source>
        <dbReference type="Proteomes" id="UP001303115"/>
    </source>
</evidence>
<evidence type="ECO:0000256" key="3">
    <source>
        <dbReference type="ARBA" id="ARBA00005760"/>
    </source>
</evidence>
<gene>
    <name evidence="15" type="ORF">C8A01DRAFT_47359</name>
</gene>
<keyword evidence="6" id="KW-0509">mRNA transport</keyword>
<keyword evidence="4" id="KW-0813">Transport</keyword>
<dbReference type="AlphaFoldDB" id="A0AAN6SQB3"/>
<dbReference type="GO" id="GO:0106166">
    <property type="term" value="F:spindle pole body-nuclear membrane anchor activity"/>
    <property type="evidence" value="ECO:0007669"/>
    <property type="project" value="TreeGrafter"/>
</dbReference>
<dbReference type="Pfam" id="PF09531">
    <property type="entry name" value="Ndc1_Nup"/>
    <property type="match status" value="1"/>
</dbReference>